<evidence type="ECO:0000256" key="4">
    <source>
        <dbReference type="SAM" id="SignalP"/>
    </source>
</evidence>
<name>A0ABU5GVD2_9GAMM</name>
<dbReference type="PANTHER" id="PTHR33607:SF2">
    <property type="entry name" value="ENDONUCLEASE-1"/>
    <property type="match status" value="1"/>
</dbReference>
<feature type="signal peptide" evidence="4">
    <location>
        <begin position="1"/>
        <end position="25"/>
    </location>
</feature>
<gene>
    <name evidence="5" type="ORF">TOI97_12175</name>
</gene>
<dbReference type="SUPFAM" id="SSF54060">
    <property type="entry name" value="His-Me finger endonucleases"/>
    <property type="match status" value="1"/>
</dbReference>
<keyword evidence="6" id="KW-1185">Reference proteome</keyword>
<dbReference type="InterPro" id="IPR007346">
    <property type="entry name" value="Endonuclease-I"/>
</dbReference>
<evidence type="ECO:0000313" key="5">
    <source>
        <dbReference type="EMBL" id="MDY7220320.1"/>
    </source>
</evidence>
<dbReference type="PANTHER" id="PTHR33607">
    <property type="entry name" value="ENDONUCLEASE-1"/>
    <property type="match status" value="1"/>
</dbReference>
<keyword evidence="2" id="KW-0540">Nuclease</keyword>
<keyword evidence="5" id="KW-0255">Endonuclease</keyword>
<comment type="similarity">
    <text evidence="1">Belongs to the EndA/NucM nuclease family.</text>
</comment>
<evidence type="ECO:0000313" key="6">
    <source>
        <dbReference type="Proteomes" id="UP001294570"/>
    </source>
</evidence>
<organism evidence="5 6">
    <name type="scientific">Denitrificimonas halotolerans</name>
    <dbReference type="NCBI Taxonomy" id="3098930"/>
    <lineage>
        <taxon>Bacteria</taxon>
        <taxon>Pseudomonadati</taxon>
        <taxon>Pseudomonadota</taxon>
        <taxon>Gammaproteobacteria</taxon>
        <taxon>Pseudomonadales</taxon>
        <taxon>Pseudomonadaceae</taxon>
        <taxon>Denitrificimonas</taxon>
    </lineage>
</organism>
<dbReference type="EMBL" id="JAXIVU010000025">
    <property type="protein sequence ID" value="MDY7220320.1"/>
    <property type="molecule type" value="Genomic_DNA"/>
</dbReference>
<feature type="chain" id="PRO_5047416135" evidence="4">
    <location>
        <begin position="26"/>
        <end position="295"/>
    </location>
</feature>
<reference evidence="5 6" key="1">
    <citation type="submission" date="2023-12" db="EMBL/GenBank/DDBJ databases">
        <title>Denitrificimonas halotolerans sp. nov.,a novel species isolated from landfill leachate.</title>
        <authorList>
            <person name="Wang S."/>
        </authorList>
    </citation>
    <scope>NUCLEOTIDE SEQUENCE [LARGE SCALE GENOMIC DNA]</scope>
    <source>
        <strain evidence="5 6">JX-1</strain>
    </source>
</reference>
<dbReference type="Proteomes" id="UP001294570">
    <property type="component" value="Unassembled WGS sequence"/>
</dbReference>
<keyword evidence="3" id="KW-0378">Hydrolase</keyword>
<evidence type="ECO:0000256" key="1">
    <source>
        <dbReference type="ARBA" id="ARBA00006429"/>
    </source>
</evidence>
<comment type="caution">
    <text evidence="5">The sequence shown here is derived from an EMBL/GenBank/DDBJ whole genome shotgun (WGS) entry which is preliminary data.</text>
</comment>
<proteinExistence type="inferred from homology"/>
<protein>
    <submittedName>
        <fullName evidence="5">Endonuclease</fullName>
    </submittedName>
</protein>
<sequence length="295" mass="33896">MSFRLPRKLLKLIAVVATVFFTYTAIDTSPDNFSQAKVVLKNKVYFDQNHNGAMGTFYCGCDWRWVGKSGGRVEPKSCGYKVRAMATRGERTEYEHVVPASWFGQQRQCWKKGGRSNCSSNDPVFSAMEANLHNLTLAIGELNADRSNYRFGELPHARKLYGQCSSKVDFSKRIFEPRAEAKGMAARINFYMADRYDLKMSLQQQKLLMSWHQKYPVTTWELERDRRISKIMGHSNEFVTGKRTWTLGHQNSKDGLKSTAATQRLLDLFFSFLPENIKTEAQHWLQSLPLNSSSF</sequence>
<evidence type="ECO:0000256" key="3">
    <source>
        <dbReference type="ARBA" id="ARBA00022801"/>
    </source>
</evidence>
<evidence type="ECO:0000256" key="2">
    <source>
        <dbReference type="ARBA" id="ARBA00022722"/>
    </source>
</evidence>
<accession>A0ABU5GVD2</accession>
<keyword evidence="4" id="KW-0732">Signal</keyword>
<dbReference type="Pfam" id="PF04231">
    <property type="entry name" value="Endonuclease_1"/>
    <property type="match status" value="1"/>
</dbReference>
<dbReference type="GO" id="GO:0004519">
    <property type="term" value="F:endonuclease activity"/>
    <property type="evidence" value="ECO:0007669"/>
    <property type="project" value="UniProtKB-KW"/>
</dbReference>
<dbReference type="InterPro" id="IPR044925">
    <property type="entry name" value="His-Me_finger_sf"/>
</dbReference>
<dbReference type="RefSeq" id="WP_321554404.1">
    <property type="nucleotide sequence ID" value="NZ_JAXIVU010000025.1"/>
</dbReference>